<keyword evidence="2" id="KW-1185">Reference proteome</keyword>
<dbReference type="RefSeq" id="WP_344099774.1">
    <property type="nucleotide sequence ID" value="NZ_BAAANL010000001.1"/>
</dbReference>
<comment type="caution">
    <text evidence="1">The sequence shown here is derived from an EMBL/GenBank/DDBJ whole genome shotgun (WGS) entry which is preliminary data.</text>
</comment>
<proteinExistence type="predicted"/>
<protein>
    <submittedName>
        <fullName evidence="1">Uncharacterized protein</fullName>
    </submittedName>
</protein>
<evidence type="ECO:0000313" key="1">
    <source>
        <dbReference type="EMBL" id="GAA1853881.1"/>
    </source>
</evidence>
<organism evidence="1 2">
    <name type="scientific">Myceligenerans crystallogenes</name>
    <dbReference type="NCBI Taxonomy" id="316335"/>
    <lineage>
        <taxon>Bacteria</taxon>
        <taxon>Bacillati</taxon>
        <taxon>Actinomycetota</taxon>
        <taxon>Actinomycetes</taxon>
        <taxon>Micrococcales</taxon>
        <taxon>Promicromonosporaceae</taxon>
        <taxon>Myceligenerans</taxon>
    </lineage>
</organism>
<reference evidence="2" key="1">
    <citation type="journal article" date="2019" name="Int. J. Syst. Evol. Microbiol.">
        <title>The Global Catalogue of Microorganisms (GCM) 10K type strain sequencing project: providing services to taxonomists for standard genome sequencing and annotation.</title>
        <authorList>
            <consortium name="The Broad Institute Genomics Platform"/>
            <consortium name="The Broad Institute Genome Sequencing Center for Infectious Disease"/>
            <person name="Wu L."/>
            <person name="Ma J."/>
        </authorList>
    </citation>
    <scope>NUCLEOTIDE SEQUENCE [LARGE SCALE GENOMIC DNA]</scope>
    <source>
        <strain evidence="2">JCM 14326</strain>
    </source>
</reference>
<name>A0ABP4ZEK4_9MICO</name>
<gene>
    <name evidence="1" type="ORF">GCM10009751_08240</name>
</gene>
<dbReference type="EMBL" id="BAAANL010000001">
    <property type="protein sequence ID" value="GAA1853881.1"/>
    <property type="molecule type" value="Genomic_DNA"/>
</dbReference>
<evidence type="ECO:0000313" key="2">
    <source>
        <dbReference type="Proteomes" id="UP001501094"/>
    </source>
</evidence>
<dbReference type="Proteomes" id="UP001501094">
    <property type="component" value="Unassembled WGS sequence"/>
</dbReference>
<accession>A0ABP4ZEK4</accession>
<sequence length="89" mass="9164">MKITLQPGRVCSLDTVAVAGNGFTADASVTVELRTPDGHSILSHRTSADHTGAFATVLVVPEVREGTDCTVIATDPLSGATRTKLTVSA</sequence>